<keyword evidence="4" id="KW-0413">Isomerase</keyword>
<evidence type="ECO:0000256" key="2">
    <source>
        <dbReference type="RuleBase" id="RU003707"/>
    </source>
</evidence>
<dbReference type="CDD" id="cd06558">
    <property type="entry name" value="crotonase-like"/>
    <property type="match status" value="1"/>
</dbReference>
<dbReference type="PANTHER" id="PTHR43802:SF1">
    <property type="entry name" value="IP11341P-RELATED"/>
    <property type="match status" value="1"/>
</dbReference>
<keyword evidence="5" id="KW-1185">Reference proteome</keyword>
<evidence type="ECO:0000256" key="3">
    <source>
        <dbReference type="SAM" id="MobiDB-lite"/>
    </source>
</evidence>
<dbReference type="InterPro" id="IPR001753">
    <property type="entry name" value="Enoyl-CoA_hydra/iso"/>
</dbReference>
<sequence>MALNAHGQAPDAQPQGGARARRQGESPAGPGQVLLSREGRVATVTLSHPGRLNAISVAMWRELGRVFATLSDDDSLRCVVLKGQDGNFAAGADISEFPRERGNLESVLHYHTQIIAPSLAAVGQCIHPVIACIEGVCVGGGLELASQCDLRIAEASSRFGVPINRLGFPMAPDEMRGLLALAGRAVTMEILLEGRVFNAAEAMAKGLLTRVVPDGEAAGDAARVARRLEHGAPLAARINKRTAARLVSDARSLDHNELAGFFSYADSRDHREGVEAFLAGRAPVFTGE</sequence>
<dbReference type="RefSeq" id="WP_129970755.1">
    <property type="nucleotide sequence ID" value="NZ_JACCEW010000006.1"/>
</dbReference>
<dbReference type="Gene3D" id="3.90.226.10">
    <property type="entry name" value="2-enoyl-CoA Hydratase, Chain A, domain 1"/>
    <property type="match status" value="1"/>
</dbReference>
<dbReference type="InterPro" id="IPR029045">
    <property type="entry name" value="ClpP/crotonase-like_dom_sf"/>
</dbReference>
<dbReference type="GO" id="GO:0016853">
    <property type="term" value="F:isomerase activity"/>
    <property type="evidence" value="ECO:0007669"/>
    <property type="project" value="UniProtKB-KW"/>
</dbReference>
<dbReference type="InterPro" id="IPR018376">
    <property type="entry name" value="Enoyl-CoA_hyd/isom_CS"/>
</dbReference>
<dbReference type="InterPro" id="IPR014748">
    <property type="entry name" value="Enoyl-CoA_hydra_C"/>
</dbReference>
<name>A0A853FF02_9BURK</name>
<dbReference type="PROSITE" id="PS00166">
    <property type="entry name" value="ENOYL_COA_HYDRATASE"/>
    <property type="match status" value="1"/>
</dbReference>
<reference evidence="4 5" key="1">
    <citation type="submission" date="2020-07" db="EMBL/GenBank/DDBJ databases">
        <title>Taxonomic revisions and descriptions of new bacterial species based on genomic comparisons in the high-G+C-content subgroup of the family Alcaligenaceae.</title>
        <authorList>
            <person name="Szabo A."/>
            <person name="Felfoldi T."/>
        </authorList>
    </citation>
    <scope>NUCLEOTIDE SEQUENCE [LARGE SCALE GENOMIC DNA]</scope>
    <source>
        <strain evidence="4 5">DSM 25264</strain>
    </source>
</reference>
<dbReference type="PANTHER" id="PTHR43802">
    <property type="entry name" value="ENOYL-COA HYDRATASE"/>
    <property type="match status" value="1"/>
</dbReference>
<protein>
    <submittedName>
        <fullName evidence="4">Enoyl-CoA hydratase/isomerase family protein</fullName>
    </submittedName>
</protein>
<dbReference type="Proteomes" id="UP000580517">
    <property type="component" value="Unassembled WGS sequence"/>
</dbReference>
<accession>A0A853FF02</accession>
<organism evidence="4 5">
    <name type="scientific">Allopusillimonas soli</name>
    <dbReference type="NCBI Taxonomy" id="659016"/>
    <lineage>
        <taxon>Bacteria</taxon>
        <taxon>Pseudomonadati</taxon>
        <taxon>Pseudomonadota</taxon>
        <taxon>Betaproteobacteria</taxon>
        <taxon>Burkholderiales</taxon>
        <taxon>Alcaligenaceae</taxon>
        <taxon>Allopusillimonas</taxon>
    </lineage>
</organism>
<dbReference type="EMBL" id="JACCEW010000006">
    <property type="protein sequence ID" value="NYT38633.1"/>
    <property type="molecule type" value="Genomic_DNA"/>
</dbReference>
<feature type="region of interest" description="Disordered" evidence="3">
    <location>
        <begin position="1"/>
        <end position="32"/>
    </location>
</feature>
<comment type="caution">
    <text evidence="4">The sequence shown here is derived from an EMBL/GenBank/DDBJ whole genome shotgun (WGS) entry which is preliminary data.</text>
</comment>
<dbReference type="OrthoDB" id="9148881at2"/>
<comment type="similarity">
    <text evidence="1 2">Belongs to the enoyl-CoA hydratase/isomerase family.</text>
</comment>
<evidence type="ECO:0000313" key="5">
    <source>
        <dbReference type="Proteomes" id="UP000580517"/>
    </source>
</evidence>
<dbReference type="Gene3D" id="1.10.12.10">
    <property type="entry name" value="Lyase 2-enoyl-coa Hydratase, Chain A, domain 2"/>
    <property type="match status" value="1"/>
</dbReference>
<dbReference type="AlphaFoldDB" id="A0A853FF02"/>
<dbReference type="Pfam" id="PF00378">
    <property type="entry name" value="ECH_1"/>
    <property type="match status" value="1"/>
</dbReference>
<evidence type="ECO:0000313" key="4">
    <source>
        <dbReference type="EMBL" id="NYT38633.1"/>
    </source>
</evidence>
<gene>
    <name evidence="4" type="ORF">H0A68_17260</name>
</gene>
<proteinExistence type="inferred from homology"/>
<evidence type="ECO:0000256" key="1">
    <source>
        <dbReference type="ARBA" id="ARBA00005254"/>
    </source>
</evidence>
<dbReference type="SUPFAM" id="SSF52096">
    <property type="entry name" value="ClpP/crotonase"/>
    <property type="match status" value="1"/>
</dbReference>